<gene>
    <name evidence="2" type="ORF">RT723_03715</name>
</gene>
<dbReference type="InterPro" id="IPR005302">
    <property type="entry name" value="MoCF_Sase_C"/>
</dbReference>
<dbReference type="InterPro" id="IPR011037">
    <property type="entry name" value="Pyrv_Knase-like_insert_dom_sf"/>
</dbReference>
<proteinExistence type="predicted"/>
<name>A0ABU3QXH8_9GAMM</name>
<dbReference type="Proteomes" id="UP001257914">
    <property type="component" value="Unassembled WGS sequence"/>
</dbReference>
<dbReference type="SUPFAM" id="SSF50800">
    <property type="entry name" value="PK beta-barrel domain-like"/>
    <property type="match status" value="1"/>
</dbReference>
<reference evidence="2 3" key="1">
    <citation type="submission" date="2023-10" db="EMBL/GenBank/DDBJ databases">
        <title>Psychrosphaera aquimaarina strain SW33 isolated from seawater.</title>
        <authorList>
            <person name="Bayburt H."/>
            <person name="Kim J.M."/>
            <person name="Choi B.J."/>
            <person name="Jeon C.O."/>
        </authorList>
    </citation>
    <scope>NUCLEOTIDE SEQUENCE [LARGE SCALE GENOMIC DNA]</scope>
    <source>
        <strain evidence="2 3">KCTC 52743</strain>
    </source>
</reference>
<dbReference type="PROSITE" id="PS51340">
    <property type="entry name" value="MOSC"/>
    <property type="match status" value="1"/>
</dbReference>
<comment type="caution">
    <text evidence="2">The sequence shown here is derived from an EMBL/GenBank/DDBJ whole genome shotgun (WGS) entry which is preliminary data.</text>
</comment>
<accession>A0ABU3QXH8</accession>
<dbReference type="RefSeq" id="WP_315945927.1">
    <property type="nucleotide sequence ID" value="NZ_JAWCUA010000003.1"/>
</dbReference>
<dbReference type="PANTHER" id="PTHR14237">
    <property type="entry name" value="MOLYBDOPTERIN COFACTOR SULFURASE MOSC"/>
    <property type="match status" value="1"/>
</dbReference>
<organism evidence="2 3">
    <name type="scientific">Psychrosphaera aquimarina</name>
    <dbReference type="NCBI Taxonomy" id="2044854"/>
    <lineage>
        <taxon>Bacteria</taxon>
        <taxon>Pseudomonadati</taxon>
        <taxon>Pseudomonadota</taxon>
        <taxon>Gammaproteobacteria</taxon>
        <taxon>Alteromonadales</taxon>
        <taxon>Pseudoalteromonadaceae</taxon>
        <taxon>Psychrosphaera</taxon>
    </lineage>
</organism>
<dbReference type="InterPro" id="IPR005303">
    <property type="entry name" value="MOCOS_middle"/>
</dbReference>
<dbReference type="PANTHER" id="PTHR14237:SF19">
    <property type="entry name" value="MITOCHONDRIAL AMIDOXIME REDUCING COMPONENT 1"/>
    <property type="match status" value="1"/>
</dbReference>
<dbReference type="Pfam" id="PF03476">
    <property type="entry name" value="MOSC_N"/>
    <property type="match status" value="1"/>
</dbReference>
<feature type="domain" description="MOSC" evidence="1">
    <location>
        <begin position="129"/>
        <end position="289"/>
    </location>
</feature>
<sequence length="289" mass="32013">MVPGVISELVIYPVKSLQGISLTQSLLTEKGLQWDRHWMVVNEDGLFLTQRSCAKMATIHTAITETHLVLTHPDHTPLEIALNSDLTEQKTATVWKSECQVLDEGKKASDWLVNVLGLWRGQTLSLVRMNPSFERQVSVKHSQGNKNTTHFADGYPFLLTNTASLDVLNSQLLSQQLPAIPMNRFRGNIIIDGMTAFVEHQSSSLIITGQDNRQTCVIDCCNPCERCNVPGIDQLSGQVTTPQQPSKTLFNMTHVEQKGAFFGQNAVLAPNSKNAIGHMVYVGDQAEFV</sequence>
<protein>
    <submittedName>
        <fullName evidence="2">MOSC N-terminal beta barrel domain-containing protein</fullName>
    </submittedName>
</protein>
<dbReference type="Pfam" id="PF03473">
    <property type="entry name" value="MOSC"/>
    <property type="match status" value="1"/>
</dbReference>
<dbReference type="EMBL" id="JAWCUA010000003">
    <property type="protein sequence ID" value="MDU0112120.1"/>
    <property type="molecule type" value="Genomic_DNA"/>
</dbReference>
<evidence type="ECO:0000313" key="3">
    <source>
        <dbReference type="Proteomes" id="UP001257914"/>
    </source>
</evidence>
<keyword evidence="3" id="KW-1185">Reference proteome</keyword>
<evidence type="ECO:0000259" key="1">
    <source>
        <dbReference type="PROSITE" id="PS51340"/>
    </source>
</evidence>
<evidence type="ECO:0000313" key="2">
    <source>
        <dbReference type="EMBL" id="MDU0112120.1"/>
    </source>
</evidence>
<dbReference type="SUPFAM" id="SSF141673">
    <property type="entry name" value="MOSC N-terminal domain-like"/>
    <property type="match status" value="1"/>
</dbReference>